<dbReference type="PROSITE" id="PS51379">
    <property type="entry name" value="4FE4S_FER_2"/>
    <property type="match status" value="3"/>
</dbReference>
<keyword evidence="3" id="KW-0677">Repeat</keyword>
<evidence type="ECO:0000259" key="6">
    <source>
        <dbReference type="PROSITE" id="PS51379"/>
    </source>
</evidence>
<name>A0AAE7BF24_9BACT</name>
<keyword evidence="1" id="KW-0004">4Fe-4S</keyword>
<dbReference type="Pfam" id="PF00037">
    <property type="entry name" value="Fer4"/>
    <property type="match status" value="1"/>
</dbReference>
<evidence type="ECO:0000256" key="5">
    <source>
        <dbReference type="ARBA" id="ARBA00023014"/>
    </source>
</evidence>
<organism evidence="7 8">
    <name type="scientific">Arcobacter defluvii</name>
    <dbReference type="NCBI Taxonomy" id="873191"/>
    <lineage>
        <taxon>Bacteria</taxon>
        <taxon>Pseudomonadati</taxon>
        <taxon>Campylobacterota</taxon>
        <taxon>Epsilonproteobacteria</taxon>
        <taxon>Campylobacterales</taxon>
        <taxon>Arcobacteraceae</taxon>
        <taxon>Arcobacter</taxon>
    </lineage>
</organism>
<dbReference type="AlphaFoldDB" id="A0AAE7BF24"/>
<feature type="domain" description="4Fe-4S ferredoxin-type" evidence="6">
    <location>
        <begin position="63"/>
        <end position="94"/>
    </location>
</feature>
<evidence type="ECO:0000313" key="7">
    <source>
        <dbReference type="EMBL" id="QKF76554.1"/>
    </source>
</evidence>
<dbReference type="EMBL" id="CP053835">
    <property type="protein sequence ID" value="QKF76554.1"/>
    <property type="molecule type" value="Genomic_DNA"/>
</dbReference>
<feature type="domain" description="4Fe-4S ferredoxin-type" evidence="6">
    <location>
        <begin position="134"/>
        <end position="162"/>
    </location>
</feature>
<keyword evidence="4" id="KW-0408">Iron</keyword>
<keyword evidence="5" id="KW-0411">Iron-sulfur</keyword>
<evidence type="ECO:0000313" key="8">
    <source>
        <dbReference type="Proteomes" id="UP000503313"/>
    </source>
</evidence>
<dbReference type="Proteomes" id="UP000503313">
    <property type="component" value="Chromosome"/>
</dbReference>
<reference evidence="7 8" key="1">
    <citation type="submission" date="2020-05" db="EMBL/GenBank/DDBJ databases">
        <title>Complete genome sequencing of Campylobacter and Arcobacter type strains.</title>
        <authorList>
            <person name="Miller W.G."/>
            <person name="Yee E."/>
        </authorList>
    </citation>
    <scope>NUCLEOTIDE SEQUENCE [LARGE SCALE GENOMIC DNA]</scope>
    <source>
        <strain evidence="7 8">LMG 25694</strain>
    </source>
</reference>
<dbReference type="GO" id="GO:0046872">
    <property type="term" value="F:metal ion binding"/>
    <property type="evidence" value="ECO:0007669"/>
    <property type="project" value="UniProtKB-KW"/>
</dbReference>
<dbReference type="Gene3D" id="3.30.70.20">
    <property type="match status" value="2"/>
</dbReference>
<dbReference type="KEGG" id="adz:ADFLV_0496"/>
<dbReference type="GO" id="GO:0051539">
    <property type="term" value="F:4 iron, 4 sulfur cluster binding"/>
    <property type="evidence" value="ECO:0007669"/>
    <property type="project" value="UniProtKB-KW"/>
</dbReference>
<dbReference type="InterPro" id="IPR050572">
    <property type="entry name" value="Fe-S_Ferredoxin"/>
</dbReference>
<gene>
    <name evidence="7" type="primary">napF</name>
    <name evidence="7" type="ORF">ADFLV_0496</name>
</gene>
<dbReference type="CDD" id="cd10564">
    <property type="entry name" value="NapF_like"/>
    <property type="match status" value="1"/>
</dbReference>
<proteinExistence type="predicted"/>
<keyword evidence="2" id="KW-0479">Metal-binding</keyword>
<dbReference type="RefSeq" id="WP_129010399.1">
    <property type="nucleotide sequence ID" value="NZ_CP053835.1"/>
</dbReference>
<feature type="domain" description="4Fe-4S ferredoxin-type" evidence="6">
    <location>
        <begin position="32"/>
        <end position="62"/>
    </location>
</feature>
<sequence>MKRRELFSSLASSFSKKEKQEKVVRPPYFLQSDESLFFTNCIECEGLCSTVCEENIIVIQEDLTPKLDFSNSGCTYCDKCAEICPTNVLKIENKRNIDVKIEIDILSCLSWNQTMCFSCKDPCFYEAIDFLAMFRPNINDNCVSCGLCIKTCPTNAIKISNKMEI</sequence>
<dbReference type="Pfam" id="PF12838">
    <property type="entry name" value="Fer4_7"/>
    <property type="match status" value="1"/>
</dbReference>
<evidence type="ECO:0000256" key="3">
    <source>
        <dbReference type="ARBA" id="ARBA00022737"/>
    </source>
</evidence>
<accession>A0AAE7BF24</accession>
<protein>
    <submittedName>
        <fullName evidence="7">Ferredoxin-type protein</fullName>
    </submittedName>
</protein>
<dbReference type="InterPro" id="IPR017900">
    <property type="entry name" value="4Fe4S_Fe_S_CS"/>
</dbReference>
<evidence type="ECO:0000256" key="1">
    <source>
        <dbReference type="ARBA" id="ARBA00022485"/>
    </source>
</evidence>
<dbReference type="SUPFAM" id="SSF54862">
    <property type="entry name" value="4Fe-4S ferredoxins"/>
    <property type="match status" value="1"/>
</dbReference>
<dbReference type="InterPro" id="IPR017896">
    <property type="entry name" value="4Fe4S_Fe-S-bd"/>
</dbReference>
<evidence type="ECO:0000256" key="4">
    <source>
        <dbReference type="ARBA" id="ARBA00023004"/>
    </source>
</evidence>
<dbReference type="PANTHER" id="PTHR43687">
    <property type="entry name" value="ADENYLYLSULFATE REDUCTASE, BETA SUBUNIT"/>
    <property type="match status" value="1"/>
</dbReference>
<dbReference type="PANTHER" id="PTHR43687:SF1">
    <property type="entry name" value="FERREDOXIN III"/>
    <property type="match status" value="1"/>
</dbReference>
<dbReference type="InterPro" id="IPR004496">
    <property type="entry name" value="NapF"/>
</dbReference>
<dbReference type="PROSITE" id="PS00198">
    <property type="entry name" value="4FE4S_FER_1"/>
    <property type="match status" value="2"/>
</dbReference>
<evidence type="ECO:0000256" key="2">
    <source>
        <dbReference type="ARBA" id="ARBA00022723"/>
    </source>
</evidence>
<keyword evidence="8" id="KW-1185">Reference proteome</keyword>